<sequence length="85" mass="9603">MVWGTISYDSKKTFVVISGTLTANLYVRLVIEPVVLLFLIAITRSVFQQNKAFRYTAAVTLRSLQIVDMLPRNARSSDISPIERV</sequence>
<dbReference type="Proteomes" id="UP000499080">
    <property type="component" value="Unassembled WGS sequence"/>
</dbReference>
<dbReference type="GO" id="GO:0003676">
    <property type="term" value="F:nucleic acid binding"/>
    <property type="evidence" value="ECO:0007669"/>
    <property type="project" value="InterPro"/>
</dbReference>
<evidence type="ECO:0000313" key="2">
    <source>
        <dbReference type="EMBL" id="GBM62030.1"/>
    </source>
</evidence>
<keyword evidence="1" id="KW-1133">Transmembrane helix</keyword>
<organism evidence="2 3">
    <name type="scientific">Araneus ventricosus</name>
    <name type="common">Orbweaver spider</name>
    <name type="synonym">Epeira ventricosa</name>
    <dbReference type="NCBI Taxonomy" id="182803"/>
    <lineage>
        <taxon>Eukaryota</taxon>
        <taxon>Metazoa</taxon>
        <taxon>Ecdysozoa</taxon>
        <taxon>Arthropoda</taxon>
        <taxon>Chelicerata</taxon>
        <taxon>Arachnida</taxon>
        <taxon>Araneae</taxon>
        <taxon>Araneomorphae</taxon>
        <taxon>Entelegynae</taxon>
        <taxon>Araneoidea</taxon>
        <taxon>Araneidae</taxon>
        <taxon>Araneus</taxon>
    </lineage>
</organism>
<dbReference type="OrthoDB" id="25402at2759"/>
<name>A0A4Y2H7E6_ARAVE</name>
<accession>A0A4Y2H7E6</accession>
<evidence type="ECO:0000313" key="3">
    <source>
        <dbReference type="Proteomes" id="UP000499080"/>
    </source>
</evidence>
<evidence type="ECO:0000256" key="1">
    <source>
        <dbReference type="SAM" id="Phobius"/>
    </source>
</evidence>
<reference evidence="2 3" key="1">
    <citation type="journal article" date="2019" name="Sci. Rep.">
        <title>Orb-weaving spider Araneus ventricosus genome elucidates the spidroin gene catalogue.</title>
        <authorList>
            <person name="Kono N."/>
            <person name="Nakamura H."/>
            <person name="Ohtoshi R."/>
            <person name="Moran D.A.P."/>
            <person name="Shinohara A."/>
            <person name="Yoshida Y."/>
            <person name="Fujiwara M."/>
            <person name="Mori M."/>
            <person name="Tomita M."/>
            <person name="Arakawa K."/>
        </authorList>
    </citation>
    <scope>NUCLEOTIDE SEQUENCE [LARGE SCALE GENOMIC DNA]</scope>
</reference>
<dbReference type="Gene3D" id="3.30.420.10">
    <property type="entry name" value="Ribonuclease H-like superfamily/Ribonuclease H"/>
    <property type="match status" value="1"/>
</dbReference>
<feature type="transmembrane region" description="Helical" evidence="1">
    <location>
        <begin position="25"/>
        <end position="47"/>
    </location>
</feature>
<proteinExistence type="predicted"/>
<keyword evidence="3" id="KW-1185">Reference proteome</keyword>
<keyword evidence="1" id="KW-0812">Transmembrane</keyword>
<protein>
    <submittedName>
        <fullName evidence="2">Uncharacterized protein</fullName>
    </submittedName>
</protein>
<dbReference type="InterPro" id="IPR036397">
    <property type="entry name" value="RNaseH_sf"/>
</dbReference>
<gene>
    <name evidence="2" type="ORF">AVEN_220957_1</name>
</gene>
<dbReference type="AlphaFoldDB" id="A0A4Y2H7E6"/>
<dbReference type="EMBL" id="BGPR01001796">
    <property type="protein sequence ID" value="GBM62030.1"/>
    <property type="molecule type" value="Genomic_DNA"/>
</dbReference>
<keyword evidence="1" id="KW-0472">Membrane</keyword>
<comment type="caution">
    <text evidence="2">The sequence shown here is derived from an EMBL/GenBank/DDBJ whole genome shotgun (WGS) entry which is preliminary data.</text>
</comment>